<evidence type="ECO:0000256" key="1">
    <source>
        <dbReference type="SAM" id="MobiDB-lite"/>
    </source>
</evidence>
<dbReference type="PIR" id="B96680">
    <property type="entry name" value="B96680"/>
</dbReference>
<sequence length="264" mass="29537">MAGKLKPEEAVQATLSSLPDEVVDTVGEEEEEEEEEMAKMKESASSQKDVALDEMMASTAKDANEQAKAKTLEKHEQLCELSRALAVLASASVWRLLTTLSFILPIGVLRSVSMEREEFLKLVKKEVDLYNSMVEKGGTDDEEDARKAYLAAREDSDRSAQKAIADKTSSALLDRVETMLQKLEKEIDDVDNKIGNRWRLLDRSVDYDGKVSPDEVALAAMYLKDTLGKEGIQELIQNLSKDKVFVVFRWQNTGGRLSEVSERD</sequence>
<accession>O04470</accession>
<reference evidence="2" key="2">
    <citation type="submission" date="1997-06" db="EMBL/GenBank/DDBJ databases">
        <authorList>
            <person name="Theologis"/>
        </authorList>
    </citation>
    <scope>NUCLEOTIDE SEQUENCE</scope>
</reference>
<gene>
    <name evidence="2" type="primary">F5I14.6</name>
</gene>
<dbReference type="AlphaFoldDB" id="O04470"/>
<dbReference type="EMBL" id="AC001229">
    <property type="protein sequence ID" value="AAB60907.1"/>
    <property type="molecule type" value="Genomic_DNA"/>
</dbReference>
<reference key="3">
    <citation type="journal article" date="2000" name="Nature">
        <title>Sequence and analysis of chromosome 1 of the plant Arabidopsis thaliana.</title>
        <authorList>
            <person name="Theologis A."/>
            <person name="Ecker J.R."/>
            <person name="Palm C.J."/>
            <person name="Federspiel N.A."/>
            <person name="Kaul S."/>
            <person name="White O."/>
            <person name="Alonso J."/>
            <person name="Altafi H."/>
            <person name="Araujo R."/>
            <person name="Bowman C.L."/>
            <person name="Brooks S.Y."/>
            <person name="Buehler E."/>
            <person name="Chan A."/>
            <person name="Chao Q."/>
            <person name="Chen H."/>
            <person name="Cheuk R.F."/>
            <person name="Chin C.W."/>
            <person name="Chung M.K."/>
            <person name="Conn L."/>
            <person name="Conway A.B."/>
            <person name="Conway A.R."/>
            <person name="Creasy T.H."/>
            <person name="Dewar K."/>
            <person name="Dunn P."/>
            <person name="Etgu P."/>
            <person name="Feldblyum T.V."/>
            <person name="Feng J."/>
            <person name="Fong B."/>
            <person name="Fujii C.Y."/>
            <person name="Gill J.E."/>
            <person name="Goldsmith A.D."/>
            <person name="Haas B."/>
            <person name="Hansen N.F."/>
            <person name="Hughes B."/>
            <person name="Huizar L."/>
            <person name="Hunter J.L."/>
            <person name="Jenkins J."/>
            <person name="Johnson-Hopson C."/>
            <person name="Khan S."/>
            <person name="Khaykin E."/>
            <person name="Kim C.J."/>
            <person name="Koo H.L."/>
            <person name="Kremenetskaia I."/>
            <person name="Kurtz D.B."/>
            <person name="Kwan A."/>
            <person name="Lam B."/>
            <person name="Langin-Hooper S."/>
            <person name="Lee A."/>
            <person name="Lee J.M."/>
            <person name="Lenz C.A."/>
            <person name="Li J.H."/>
            <person name="Li Y."/>
            <person name="Lin X."/>
            <person name="Liu S.X."/>
            <person name="Liu Z.A."/>
            <person name="Luros J.S."/>
            <person name="Maiti R."/>
            <person name="Marziali A."/>
            <person name="Militscher J."/>
            <person name="Miranda M."/>
            <person name="Nguyen M."/>
            <person name="Nierman W.C."/>
            <person name="Osborne B.I."/>
            <person name="Pai G."/>
            <person name="Peterson J."/>
            <person name="Pham P.K."/>
            <person name="Rizzo M."/>
            <person name="Rooney T."/>
            <person name="Rowley D."/>
            <person name="Sakano H."/>
            <person name="Salzberg S.L."/>
            <person name="Schwartz J.R."/>
            <person name="Shinn P."/>
            <person name="Southwick A.M."/>
            <person name="Sun H."/>
            <person name="Tallon L.J."/>
            <person name="Tambunga G."/>
            <person name="Toriumi M.J."/>
            <person name="Town C.D."/>
            <person name="Utterback T."/>
            <person name="Van Aken S."/>
            <person name="Vaysberg M."/>
            <person name="Vysotskaia V.S."/>
            <person name="Walker M."/>
            <person name="Wu D."/>
            <person name="Yu G."/>
            <person name="Fraser C.M."/>
            <person name="Venter J.C."/>
            <person name="Davis R.W."/>
        </authorList>
    </citation>
    <scope>NUCLEOTIDE SEQUENCE [LARGE SCALE GENOMIC DNA]</scope>
    <source>
        <strain>cv. Columbia</strain>
    </source>
</reference>
<dbReference type="GO" id="GO:0005743">
    <property type="term" value="C:mitochondrial inner membrane"/>
    <property type="evidence" value="ECO:0007669"/>
    <property type="project" value="InterPro"/>
</dbReference>
<feature type="compositionally biased region" description="Acidic residues" evidence="1">
    <location>
        <begin position="21"/>
        <end position="36"/>
    </location>
</feature>
<proteinExistence type="predicted"/>
<dbReference type="ExpressionAtlas" id="O04470">
    <property type="expression patterns" value="baseline and differential"/>
</dbReference>
<organism evidence="2">
    <name type="scientific">Arabidopsis thaliana</name>
    <name type="common">Mouse-ear cress</name>
    <dbReference type="NCBI Taxonomy" id="3702"/>
    <lineage>
        <taxon>Eukaryota</taxon>
        <taxon>Viridiplantae</taxon>
        <taxon>Streptophyta</taxon>
        <taxon>Embryophyta</taxon>
        <taxon>Tracheophyta</taxon>
        <taxon>Spermatophyta</taxon>
        <taxon>Magnoliopsida</taxon>
        <taxon>eudicotyledons</taxon>
        <taxon>Gunneridae</taxon>
        <taxon>Pentapetalae</taxon>
        <taxon>rosids</taxon>
        <taxon>malvids</taxon>
        <taxon>Brassicales</taxon>
        <taxon>Brassicaceae</taxon>
        <taxon>Camelineae</taxon>
        <taxon>Arabidopsis</taxon>
    </lineage>
</organism>
<dbReference type="InterPro" id="IPR044202">
    <property type="entry name" value="LETM1/MDM38-like"/>
</dbReference>
<name>O04470_ARATH</name>
<reference evidence="2" key="1">
    <citation type="submission" date="1997-06" db="EMBL/GenBank/DDBJ databases">
        <title>The sequence of BAC F5I14 from Arabidopsis thaliana chromosome 1.</title>
        <authorList>
            <person name="Vysotskaia V.S."/>
            <person name="Osborne B.I."/>
            <person name="Toriumi M."/>
            <person name="Yu G."/>
            <person name="Oji O."/>
            <person name="Shen Y.K."/>
            <person name="Buehler E."/>
            <person name="Conway A.B."/>
            <person name="Conway A.R."/>
            <person name="Dewar K."/>
            <person name="Feng J."/>
            <person name="Kim C."/>
            <person name="Kurtz D."/>
            <person name="Li Y."/>
            <person name="Shinn P."/>
            <person name="Sun H."/>
            <person name="Davis R.W."/>
            <person name="Ecker J.R."/>
            <person name="Federspiel N.A."/>
            <person name="Theologis A."/>
        </authorList>
    </citation>
    <scope>NUCLEOTIDE SEQUENCE</scope>
</reference>
<feature type="region of interest" description="Disordered" evidence="1">
    <location>
        <begin position="1"/>
        <end position="49"/>
    </location>
</feature>
<protein>
    <submittedName>
        <fullName evidence="2">F5I14.6 protein</fullName>
    </submittedName>
</protein>
<evidence type="ECO:0000313" key="2">
    <source>
        <dbReference type="EMBL" id="AAB60907.1"/>
    </source>
</evidence>
<dbReference type="PANTHER" id="PTHR14009:SF1">
    <property type="entry name" value="MITOCHONDRIAL PROTON_CALCIUM EXCHANGER PROTEIN"/>
    <property type="match status" value="1"/>
</dbReference>
<dbReference type="PANTHER" id="PTHR14009">
    <property type="entry name" value="LEUCINE ZIPPER-EF-HAND CONTAINING TRANSMEMBRANE PROTEIN"/>
    <property type="match status" value="1"/>
</dbReference>